<accession>A0ACC2E012</accession>
<keyword evidence="2" id="KW-1185">Reference proteome</keyword>
<reference evidence="2" key="1">
    <citation type="journal article" date="2024" name="Proc. Natl. Acad. Sci. U.S.A.">
        <title>Extraordinary preservation of gene collinearity over three hundred million years revealed in homosporous lycophytes.</title>
        <authorList>
            <person name="Li C."/>
            <person name="Wickell D."/>
            <person name="Kuo L.Y."/>
            <person name="Chen X."/>
            <person name="Nie B."/>
            <person name="Liao X."/>
            <person name="Peng D."/>
            <person name="Ji J."/>
            <person name="Jenkins J."/>
            <person name="Williams M."/>
            <person name="Shu S."/>
            <person name="Plott C."/>
            <person name="Barry K."/>
            <person name="Rajasekar S."/>
            <person name="Grimwood J."/>
            <person name="Han X."/>
            <person name="Sun S."/>
            <person name="Hou Z."/>
            <person name="He W."/>
            <person name="Dai G."/>
            <person name="Sun C."/>
            <person name="Schmutz J."/>
            <person name="Leebens-Mack J.H."/>
            <person name="Li F.W."/>
            <person name="Wang L."/>
        </authorList>
    </citation>
    <scope>NUCLEOTIDE SEQUENCE [LARGE SCALE GENOMIC DNA]</scope>
    <source>
        <strain evidence="2">cv. PW_Plant_1</strain>
    </source>
</reference>
<organism evidence="1 2">
    <name type="scientific">Diphasiastrum complanatum</name>
    <name type="common">Issler's clubmoss</name>
    <name type="synonym">Lycopodium complanatum</name>
    <dbReference type="NCBI Taxonomy" id="34168"/>
    <lineage>
        <taxon>Eukaryota</taxon>
        <taxon>Viridiplantae</taxon>
        <taxon>Streptophyta</taxon>
        <taxon>Embryophyta</taxon>
        <taxon>Tracheophyta</taxon>
        <taxon>Lycopodiopsida</taxon>
        <taxon>Lycopodiales</taxon>
        <taxon>Lycopodiaceae</taxon>
        <taxon>Lycopodioideae</taxon>
        <taxon>Diphasiastrum</taxon>
    </lineage>
</organism>
<evidence type="ECO:0000313" key="2">
    <source>
        <dbReference type="Proteomes" id="UP001162992"/>
    </source>
</evidence>
<name>A0ACC2E012_DIPCM</name>
<dbReference type="EMBL" id="CM055095">
    <property type="protein sequence ID" value="KAJ7559791.1"/>
    <property type="molecule type" value="Genomic_DNA"/>
</dbReference>
<evidence type="ECO:0000313" key="1">
    <source>
        <dbReference type="EMBL" id="KAJ7559791.1"/>
    </source>
</evidence>
<dbReference type="Proteomes" id="UP001162992">
    <property type="component" value="Chromosome 4"/>
</dbReference>
<proteinExistence type="predicted"/>
<gene>
    <name evidence="1" type="ORF">O6H91_04G101600</name>
</gene>
<protein>
    <submittedName>
        <fullName evidence="1">Uncharacterized protein</fullName>
    </submittedName>
</protein>
<sequence>MLGSLQQLLLLLLLTLLLLQASALLATRLDAAAALFAFKQSVGNATTLNDWVGDPCSSRWRGVQCTGSKGNCTVTSLKLTNWNLTGTISPAIGNLTSLIVLWLDSNKLAGAIPENLGDLKNLISLRLSNNQLHGTIPANLLQLSNLKELFLTDNKLSGTVSVTTTTSRQMNLMVDGNPDLCTPTGNVNLSLCTPSLAPALVFDPGEDFPLDHAQKSMSHTGAIAGGVTGAVVLVVMVVVLVCLCLLRAKRSPGGTSDTGSSEPSAQIDWARGSKAEIIPGDVTAATEVQRARRFSIQELEHATKNFSESNLIGEGSFGPVYKGLLDNGTIVAIKRRRSNGSNDLVPEVELLVRIRHRHLVNVLGYCQENEQQMLVYDYLPNGSVCDHLYDGNGNPSGELDFKLRLTIALGAAKGLEHLHTQMPIFIHKGFKTANVLLDESLVAKVTDFGLSTLLCGVKGAMSSSNGDAAAGFLDPEYYSLRRFTEKSDVYSFGVFLFELISGREAISHNRPRPEWSVTEWVIAFFHYALE</sequence>
<comment type="caution">
    <text evidence="1">The sequence shown here is derived from an EMBL/GenBank/DDBJ whole genome shotgun (WGS) entry which is preliminary data.</text>
</comment>